<dbReference type="InterPro" id="IPR007809">
    <property type="entry name" value="FlgN-like"/>
</dbReference>
<dbReference type="AlphaFoldDB" id="S2KR40"/>
<dbReference type="Pfam" id="PF05130">
    <property type="entry name" value="FlgN"/>
    <property type="match status" value="1"/>
</dbReference>
<feature type="region of interest" description="Disordered" evidence="5">
    <location>
        <begin position="129"/>
        <end position="150"/>
    </location>
</feature>
<comment type="caution">
    <text evidence="6">The sequence shown here is derived from an EMBL/GenBank/DDBJ whole genome shotgun (WGS) entry which is preliminary data.</text>
</comment>
<evidence type="ECO:0000256" key="4">
    <source>
        <dbReference type="SAM" id="Coils"/>
    </source>
</evidence>
<dbReference type="Gene3D" id="1.20.58.300">
    <property type="entry name" value="FlgN-like"/>
    <property type="match status" value="1"/>
</dbReference>
<gene>
    <name evidence="6" type="ORF">L861_04305</name>
</gene>
<evidence type="ECO:0000256" key="1">
    <source>
        <dbReference type="ARBA" id="ARBA00002397"/>
    </source>
</evidence>
<evidence type="ECO:0000256" key="5">
    <source>
        <dbReference type="SAM" id="MobiDB-lite"/>
    </source>
</evidence>
<comment type="function">
    <text evidence="1">Required for the efficient initiation of filament assembly.</text>
</comment>
<accession>S2KR40</accession>
<keyword evidence="3" id="KW-1005">Bacterial flagellum biogenesis</keyword>
<evidence type="ECO:0000313" key="6">
    <source>
        <dbReference type="EMBL" id="EPC04552.1"/>
    </source>
</evidence>
<dbReference type="SUPFAM" id="SSF140566">
    <property type="entry name" value="FlgN-like"/>
    <property type="match status" value="1"/>
</dbReference>
<proteinExistence type="inferred from homology"/>
<dbReference type="PATRIC" id="fig|1121939.11.peg.813"/>
<dbReference type="OrthoDB" id="6238586at2"/>
<dbReference type="InterPro" id="IPR036679">
    <property type="entry name" value="FlgN-like_sf"/>
</dbReference>
<keyword evidence="7" id="KW-1185">Reference proteome</keyword>
<name>S2KR40_LITA3</name>
<dbReference type="RefSeq" id="WP_016415291.1">
    <property type="nucleotide sequence ID" value="NZ_AUAB01000001.1"/>
</dbReference>
<evidence type="ECO:0008006" key="8">
    <source>
        <dbReference type="Google" id="ProtNLM"/>
    </source>
</evidence>
<dbReference type="Proteomes" id="UP000014463">
    <property type="component" value="Unassembled WGS sequence"/>
</dbReference>
<keyword evidence="4" id="KW-0175">Coiled coil</keyword>
<dbReference type="GO" id="GO:0044780">
    <property type="term" value="P:bacterial-type flagellum assembly"/>
    <property type="evidence" value="ECO:0007669"/>
    <property type="project" value="InterPro"/>
</dbReference>
<dbReference type="eggNOG" id="COG3418">
    <property type="taxonomic scope" value="Bacteria"/>
</dbReference>
<comment type="similarity">
    <text evidence="2">Belongs to the FlgN family.</text>
</comment>
<feature type="coiled-coil region" evidence="4">
    <location>
        <begin position="38"/>
        <end position="65"/>
    </location>
</feature>
<organism evidence="6 7">
    <name type="scientific">Litchfieldella anticariensis (strain DSM 16096 / CECT 5854 / CIP 108499 / LMG 22089 / FP35)</name>
    <name type="common">Halomonas anticariensis</name>
    <dbReference type="NCBI Taxonomy" id="1121939"/>
    <lineage>
        <taxon>Bacteria</taxon>
        <taxon>Pseudomonadati</taxon>
        <taxon>Pseudomonadota</taxon>
        <taxon>Gammaproteobacteria</taxon>
        <taxon>Oceanospirillales</taxon>
        <taxon>Halomonadaceae</taxon>
        <taxon>Litchfieldella</taxon>
    </lineage>
</organism>
<reference evidence="6 7" key="1">
    <citation type="journal article" date="2013" name="Genome Announc.">
        <title>Draft genome sequence of the moderately halophilic gammaproteobacterium Halomonas anticariensis FP35.</title>
        <authorList>
            <person name="Tahrioui A."/>
            <person name="Quesada E."/>
            <person name="Llamas I."/>
        </authorList>
    </citation>
    <scope>NUCLEOTIDE SEQUENCE [LARGE SCALE GENOMIC DNA]</scope>
    <source>
        <strain evidence="7">DSM 16096 / CECT 5854 / LMG 22089 / FP35</strain>
    </source>
</reference>
<evidence type="ECO:0000313" key="7">
    <source>
        <dbReference type="Proteomes" id="UP000014463"/>
    </source>
</evidence>
<evidence type="ECO:0000256" key="3">
    <source>
        <dbReference type="ARBA" id="ARBA00022795"/>
    </source>
</evidence>
<feature type="compositionally biased region" description="Polar residues" evidence="5">
    <location>
        <begin position="136"/>
        <end position="150"/>
    </location>
</feature>
<dbReference type="EMBL" id="ASTJ01000011">
    <property type="protein sequence ID" value="EPC04552.1"/>
    <property type="molecule type" value="Genomic_DNA"/>
</dbReference>
<evidence type="ECO:0000256" key="2">
    <source>
        <dbReference type="ARBA" id="ARBA00007703"/>
    </source>
</evidence>
<sequence length="150" mass="16771">MSLGQHLIRQHQCLDALAQLLSDERQALSVGQVDGQQLNDIAGRKQALLDELDRLEAQRRTAQRKLGYPEGRLGAEQAAKDANCLEEWLAMRERAEHVRQLNELNGSLVQMRLSHNQHTLNFLHEAAGKSLYGPDGQSNRRGLSGLNSRA</sequence>
<protein>
    <recommendedName>
        <fullName evidence="8">FlgN</fullName>
    </recommendedName>
</protein>
<dbReference type="STRING" id="1121939.L861_04305"/>